<dbReference type="OrthoDB" id="4153178at2759"/>
<evidence type="ECO:0000256" key="1">
    <source>
        <dbReference type="SAM" id="MobiDB-lite"/>
    </source>
</evidence>
<organism evidence="3 4">
    <name type="scientific">Plectosphaerella plurivora</name>
    <dbReference type="NCBI Taxonomy" id="936078"/>
    <lineage>
        <taxon>Eukaryota</taxon>
        <taxon>Fungi</taxon>
        <taxon>Dikarya</taxon>
        <taxon>Ascomycota</taxon>
        <taxon>Pezizomycotina</taxon>
        <taxon>Sordariomycetes</taxon>
        <taxon>Hypocreomycetidae</taxon>
        <taxon>Glomerellales</taxon>
        <taxon>Plectosphaerellaceae</taxon>
        <taxon>Plectosphaerella</taxon>
    </lineage>
</organism>
<proteinExistence type="predicted"/>
<dbReference type="EMBL" id="JAGSXJ010000028">
    <property type="protein sequence ID" value="KAH6671626.1"/>
    <property type="molecule type" value="Genomic_DNA"/>
</dbReference>
<keyword evidence="4" id="KW-1185">Reference proteome</keyword>
<evidence type="ECO:0000313" key="3">
    <source>
        <dbReference type="EMBL" id="KAH6671626.1"/>
    </source>
</evidence>
<reference evidence="3" key="1">
    <citation type="journal article" date="2021" name="Nat. Commun.">
        <title>Genetic determinants of endophytism in the Arabidopsis root mycobiome.</title>
        <authorList>
            <person name="Mesny F."/>
            <person name="Miyauchi S."/>
            <person name="Thiergart T."/>
            <person name="Pickel B."/>
            <person name="Atanasova L."/>
            <person name="Karlsson M."/>
            <person name="Huettel B."/>
            <person name="Barry K.W."/>
            <person name="Haridas S."/>
            <person name="Chen C."/>
            <person name="Bauer D."/>
            <person name="Andreopoulos W."/>
            <person name="Pangilinan J."/>
            <person name="LaButti K."/>
            <person name="Riley R."/>
            <person name="Lipzen A."/>
            <person name="Clum A."/>
            <person name="Drula E."/>
            <person name="Henrissat B."/>
            <person name="Kohler A."/>
            <person name="Grigoriev I.V."/>
            <person name="Martin F.M."/>
            <person name="Hacquard S."/>
        </authorList>
    </citation>
    <scope>NUCLEOTIDE SEQUENCE</scope>
    <source>
        <strain evidence="3">MPI-SDFR-AT-0117</strain>
    </source>
</reference>
<feature type="compositionally biased region" description="Polar residues" evidence="1">
    <location>
        <begin position="737"/>
        <end position="749"/>
    </location>
</feature>
<feature type="compositionally biased region" description="Low complexity" evidence="1">
    <location>
        <begin position="674"/>
        <end position="697"/>
    </location>
</feature>
<keyword evidence="2" id="KW-0472">Membrane</keyword>
<dbReference type="AlphaFoldDB" id="A0A9P9A6F9"/>
<dbReference type="Proteomes" id="UP000770015">
    <property type="component" value="Unassembled WGS sequence"/>
</dbReference>
<feature type="compositionally biased region" description="Polar residues" evidence="1">
    <location>
        <begin position="305"/>
        <end position="322"/>
    </location>
</feature>
<evidence type="ECO:0008006" key="5">
    <source>
        <dbReference type="Google" id="ProtNLM"/>
    </source>
</evidence>
<feature type="region of interest" description="Disordered" evidence="1">
    <location>
        <begin position="721"/>
        <end position="755"/>
    </location>
</feature>
<feature type="transmembrane region" description="Helical" evidence="2">
    <location>
        <begin position="910"/>
        <end position="930"/>
    </location>
</feature>
<feature type="compositionally biased region" description="Polar residues" evidence="1">
    <location>
        <begin position="586"/>
        <end position="610"/>
    </location>
</feature>
<accession>A0A9P9A6F9</accession>
<keyword evidence="2" id="KW-1133">Transmembrane helix</keyword>
<feature type="compositionally biased region" description="Low complexity" evidence="1">
    <location>
        <begin position="566"/>
        <end position="585"/>
    </location>
</feature>
<feature type="compositionally biased region" description="Low complexity" evidence="1">
    <location>
        <begin position="381"/>
        <end position="405"/>
    </location>
</feature>
<keyword evidence="2" id="KW-0812">Transmembrane</keyword>
<protein>
    <recommendedName>
        <fullName evidence="5">Serine-rich protein</fullName>
    </recommendedName>
</protein>
<comment type="caution">
    <text evidence="3">The sequence shown here is derived from an EMBL/GenBank/DDBJ whole genome shotgun (WGS) entry which is preliminary data.</text>
</comment>
<feature type="transmembrane region" description="Helical" evidence="2">
    <location>
        <begin position="842"/>
        <end position="864"/>
    </location>
</feature>
<feature type="region of interest" description="Disordered" evidence="1">
    <location>
        <begin position="239"/>
        <end position="287"/>
    </location>
</feature>
<feature type="compositionally biased region" description="Basic and acidic residues" evidence="1">
    <location>
        <begin position="45"/>
        <end position="57"/>
    </location>
</feature>
<feature type="compositionally biased region" description="Polar residues" evidence="1">
    <location>
        <begin position="61"/>
        <end position="70"/>
    </location>
</feature>
<sequence length="936" mass="100471">MSGTPPRAHRRPLHERSGSHTNALAAIRIVPYSPPRPLSTASSRHGRDVSTSDKGLDLESTAASGASSTYRGDGARESFPGHLNRDRDHGRDSRRGKITAHQPHHAPETAAPATLSRPLATAQGHHVSGPNVPSHHRSRSSGRQTAPTPDRAEAASPTPKMIDARDISQLYASSYAEDPAHAAGIASPGRPPSRRRNLITVHTGRGTFAIQGHGSAAAFQSPSLSLSLSTQSSFERLSDLFSSDGGRPSTPLSTLPERTPSPCTSLESPSSRLLGGDHITAGSSSSPWNYRLVGGLRKVPVTPDPKQNQPGPQPRLSATTLPFTLFDTRAPTTPRDTTHHAEEAAPDSPRSLLNKASFQSSQSTSTASGETNYKVYGASSPAPANTTAPDTGSLRASSSGDSSDANFHILGRSSPAPTPLPPSPSLSPTRTTFASDARYILLPDLSPTAFASAQAKIRPEYSQESLVVPPLQPVKRKFSFEGIALHTSRSRESFRTGSLSSINSIIGQEAIQAFLSTPLVLRRPSDPSAFTGSGSGADSWASTSTNLIAPNPQMQAHPHQWSSQLSTVPSESEGGSEPVSRSVSPLSSGWRSSGYQGSHSRQMLSISSSLAAREEDAASQSQSLSESLDRPHPTLARATTVRLVQDHDEHGDGLAELHDFYPPLNQRPSRRRLGSFLSSSSSDRNLHSSASSRSNSLNSVSIPTWARLYYGSGERRWLRQAASSDSMGTDYNDGGSRPTSSFRTGSPSTEHLPLNIYSPRRRPREVRHMPMAHPASDSGSLDINPVSPAGVPLRSVFRRQTSSIWSPHLARDQRASGYSIWEPPSIDWSTESGPLGRRNVQIVLFILGFILPLSWMVGAVLPLPPKPQPDMIQRPSDSALDVSSRLPTRSNLAEDIAYYNTRWWRNLNRIMSVVGLLIIAVIVVLVVVGTKQGWGS</sequence>
<feature type="region of interest" description="Disordered" evidence="1">
    <location>
        <begin position="1"/>
        <end position="162"/>
    </location>
</feature>
<feature type="compositionally biased region" description="Low complexity" evidence="1">
    <location>
        <begin position="356"/>
        <end position="368"/>
    </location>
</feature>
<evidence type="ECO:0000256" key="2">
    <source>
        <dbReference type="SAM" id="Phobius"/>
    </source>
</evidence>
<feature type="compositionally biased region" description="Polar residues" evidence="1">
    <location>
        <begin position="540"/>
        <end position="565"/>
    </location>
</feature>
<name>A0A9P9A6F9_9PEZI</name>
<feature type="region of interest" description="Disordered" evidence="1">
    <location>
        <begin position="299"/>
        <end position="429"/>
    </location>
</feature>
<feature type="region of interest" description="Disordered" evidence="1">
    <location>
        <begin position="526"/>
        <end position="634"/>
    </location>
</feature>
<feature type="compositionally biased region" description="Polar residues" evidence="1">
    <location>
        <begin position="261"/>
        <end position="271"/>
    </location>
</feature>
<feature type="region of interest" description="Disordered" evidence="1">
    <location>
        <begin position="654"/>
        <end position="697"/>
    </location>
</feature>
<gene>
    <name evidence="3" type="ORF">F5X68DRAFT_43943</name>
</gene>
<evidence type="ECO:0000313" key="4">
    <source>
        <dbReference type="Proteomes" id="UP000770015"/>
    </source>
</evidence>
<feature type="compositionally biased region" description="Basic and acidic residues" evidence="1">
    <location>
        <begin position="83"/>
        <end position="95"/>
    </location>
</feature>
<feature type="compositionally biased region" description="Pro residues" evidence="1">
    <location>
        <begin position="416"/>
        <end position="425"/>
    </location>
</feature>